<proteinExistence type="predicted"/>
<dbReference type="AlphaFoldDB" id="A0A101UXD1"/>
<comment type="caution">
    <text evidence="2">The sequence shown here is derived from an EMBL/GenBank/DDBJ whole genome shotgun (WGS) entry which is preliminary data.</text>
</comment>
<dbReference type="OrthoDB" id="3861774at2"/>
<feature type="compositionally biased region" description="Gly residues" evidence="1">
    <location>
        <begin position="123"/>
        <end position="132"/>
    </location>
</feature>
<accession>A0A101UXD1</accession>
<reference evidence="2 3" key="1">
    <citation type="submission" date="2015-10" db="EMBL/GenBank/DDBJ databases">
        <title>Draft genome sequence of Streptomyces sp. RV15, isolated from a marine sponge.</title>
        <authorList>
            <person name="Ruckert C."/>
            <person name="Abdelmohsen U.R."/>
            <person name="Winkler A."/>
            <person name="Hentschel U."/>
            <person name="Kalinowski J."/>
            <person name="Kampfer P."/>
            <person name="Glaeser S."/>
        </authorList>
    </citation>
    <scope>NUCLEOTIDE SEQUENCE [LARGE SCALE GENOMIC DNA]</scope>
    <source>
        <strain evidence="2 3">RV15</strain>
    </source>
</reference>
<protein>
    <submittedName>
        <fullName evidence="2">Uncharacterized protein</fullName>
    </submittedName>
</protein>
<organism evidence="2 3">
    <name type="scientific">Streptomyces dysideae</name>
    <dbReference type="NCBI Taxonomy" id="909626"/>
    <lineage>
        <taxon>Bacteria</taxon>
        <taxon>Bacillati</taxon>
        <taxon>Actinomycetota</taxon>
        <taxon>Actinomycetes</taxon>
        <taxon>Kitasatosporales</taxon>
        <taxon>Streptomycetaceae</taxon>
        <taxon>Streptomyces</taxon>
    </lineage>
</organism>
<sequence>MFGERTRQYRSLTCGKRLVTVVDNARCGAEVEPLLPASGASLVIVTSHGPLYDLQAGAVVELPLDPLAEADALELLERVTSDARLAAEPDVTRELPAVPPSGTDAAPAGGQAHGRAAREGHADGGAGLGRGLPGPERRRRPALPAARCVP</sequence>
<dbReference type="Proteomes" id="UP000053260">
    <property type="component" value="Unassembled WGS sequence"/>
</dbReference>
<dbReference type="EMBL" id="LMXB01000062">
    <property type="protein sequence ID" value="KUO18608.1"/>
    <property type="molecule type" value="Genomic_DNA"/>
</dbReference>
<name>A0A101UXD1_9ACTN</name>
<keyword evidence="3" id="KW-1185">Reference proteome</keyword>
<evidence type="ECO:0000313" key="3">
    <source>
        <dbReference type="Proteomes" id="UP000053260"/>
    </source>
</evidence>
<dbReference type="RefSeq" id="WP_067025709.1">
    <property type="nucleotide sequence ID" value="NZ_KQ949090.1"/>
</dbReference>
<evidence type="ECO:0000256" key="1">
    <source>
        <dbReference type="SAM" id="MobiDB-lite"/>
    </source>
</evidence>
<evidence type="ECO:0000313" key="2">
    <source>
        <dbReference type="EMBL" id="KUO18608.1"/>
    </source>
</evidence>
<feature type="region of interest" description="Disordered" evidence="1">
    <location>
        <begin position="87"/>
        <end position="150"/>
    </location>
</feature>
<dbReference type="STRING" id="909626.AQJ91_24385"/>
<gene>
    <name evidence="2" type="ORF">AQJ91_24385</name>
</gene>